<dbReference type="AlphaFoldDB" id="A0A917HKZ1"/>
<evidence type="ECO:0000313" key="3">
    <source>
        <dbReference type="EMBL" id="GGG81919.1"/>
    </source>
</evidence>
<feature type="transmembrane region" description="Helical" evidence="1">
    <location>
        <begin position="29"/>
        <end position="50"/>
    </location>
</feature>
<feature type="transmembrane region" description="Helical" evidence="1">
    <location>
        <begin position="123"/>
        <end position="143"/>
    </location>
</feature>
<keyword evidence="1" id="KW-0812">Transmembrane</keyword>
<dbReference type="Pfam" id="PF14340">
    <property type="entry name" value="DUF4395"/>
    <property type="match status" value="1"/>
</dbReference>
<proteinExistence type="predicted"/>
<dbReference type="InterPro" id="IPR025508">
    <property type="entry name" value="DUF4395"/>
</dbReference>
<protein>
    <submittedName>
        <fullName evidence="3">Membrane protein</fullName>
    </submittedName>
</protein>
<evidence type="ECO:0000259" key="2">
    <source>
        <dbReference type="Pfam" id="PF14340"/>
    </source>
</evidence>
<gene>
    <name evidence="3" type="ORF">GCM10007415_13340</name>
</gene>
<feature type="transmembrane region" description="Helical" evidence="1">
    <location>
        <begin position="90"/>
        <end position="117"/>
    </location>
</feature>
<accession>A0A917HKZ1</accession>
<feature type="domain" description="DUF4395" evidence="2">
    <location>
        <begin position="17"/>
        <end position="144"/>
    </location>
</feature>
<reference evidence="3" key="2">
    <citation type="submission" date="2020-09" db="EMBL/GenBank/DDBJ databases">
        <authorList>
            <person name="Sun Q."/>
            <person name="Zhou Y."/>
        </authorList>
    </citation>
    <scope>NUCLEOTIDE SEQUENCE</scope>
    <source>
        <strain evidence="3">CGMCC 1.12195</strain>
    </source>
</reference>
<organism evidence="3 4">
    <name type="scientific">Parapedobacter pyrenivorans</name>
    <dbReference type="NCBI Taxonomy" id="1305674"/>
    <lineage>
        <taxon>Bacteria</taxon>
        <taxon>Pseudomonadati</taxon>
        <taxon>Bacteroidota</taxon>
        <taxon>Sphingobacteriia</taxon>
        <taxon>Sphingobacteriales</taxon>
        <taxon>Sphingobacteriaceae</taxon>
        <taxon>Parapedobacter</taxon>
    </lineage>
</organism>
<comment type="caution">
    <text evidence="3">The sequence shown here is derived from an EMBL/GenBank/DDBJ whole genome shotgun (WGS) entry which is preliminary data.</text>
</comment>
<evidence type="ECO:0000256" key="1">
    <source>
        <dbReference type="SAM" id="Phobius"/>
    </source>
</evidence>
<keyword evidence="4" id="KW-1185">Reference proteome</keyword>
<dbReference type="Proteomes" id="UP000660862">
    <property type="component" value="Unassembled WGS sequence"/>
</dbReference>
<name>A0A917HKZ1_9SPHI</name>
<feature type="transmembrane region" description="Helical" evidence="1">
    <location>
        <begin position="56"/>
        <end position="78"/>
    </location>
</feature>
<keyword evidence="1" id="KW-0472">Membrane</keyword>
<keyword evidence="1" id="KW-1133">Transmembrane helix</keyword>
<dbReference type="RefSeq" id="WP_188505113.1">
    <property type="nucleotide sequence ID" value="NZ_BMER01000001.1"/>
</dbReference>
<dbReference type="EMBL" id="BMER01000001">
    <property type="protein sequence ID" value="GGG81919.1"/>
    <property type="molecule type" value="Genomic_DNA"/>
</dbReference>
<sequence>MFKQNCTMMCPVDLTTVNENQARITALSVFILTLIYILTGYWLLIAFLTIDFLLRAANLGNFSVLSRASGLLASLLSIGNKPTDRAPKRFAAIVGSLFTAAIAVLHLFSVVFVPYILADILAIFALLEAVFAFCVGCHVYSLIRSLLSAKS</sequence>
<evidence type="ECO:0000313" key="4">
    <source>
        <dbReference type="Proteomes" id="UP000660862"/>
    </source>
</evidence>
<reference evidence="3" key="1">
    <citation type="journal article" date="2014" name="Int. J. Syst. Evol. Microbiol.">
        <title>Complete genome sequence of Corynebacterium casei LMG S-19264T (=DSM 44701T), isolated from a smear-ripened cheese.</title>
        <authorList>
            <consortium name="US DOE Joint Genome Institute (JGI-PGF)"/>
            <person name="Walter F."/>
            <person name="Albersmeier A."/>
            <person name="Kalinowski J."/>
            <person name="Ruckert C."/>
        </authorList>
    </citation>
    <scope>NUCLEOTIDE SEQUENCE</scope>
    <source>
        <strain evidence="3">CGMCC 1.12195</strain>
    </source>
</reference>